<proteinExistence type="predicted"/>
<reference evidence="1" key="1">
    <citation type="submission" date="2015-08" db="EMBL/GenBank/DDBJ databases">
        <title>Next Generation Sequencing and Analysis of the Genome of Puccinia sorghi L Schw, the Causal Agent of Maize Common Rust.</title>
        <authorList>
            <person name="Rochi L."/>
            <person name="Burguener G."/>
            <person name="Darino M."/>
            <person name="Turjanski A."/>
            <person name="Kreff E."/>
            <person name="Dieguez M.J."/>
            <person name="Sacco F."/>
        </authorList>
    </citation>
    <scope>NUCLEOTIDE SEQUENCE [LARGE SCALE GENOMIC DNA]</scope>
    <source>
        <strain evidence="1">RO10H11247</strain>
    </source>
</reference>
<sequence length="226" mass="25922">MQIKFKYIPLTQSHDGKFNEQMQIAITFSNYKIRRSLLSGTYYFDSYQKRYVQASPLVQEMFLKNERIQNAGFHAQSICDDEHAPTLHVQKVTPENKKQISAVNLKEKGIIWQGSFIWGNFSIYPFPNANKQDGAIRCVICCSVIGKHPVYQMNIISKTNKTQVIPAEVRINVQHNCIDEFQQIQTNIHPLPHQGGSSVGYQIHHSSNNNYIVNAFPPSLIEKLQI</sequence>
<dbReference type="OrthoDB" id="2506088at2759"/>
<organism evidence="1 2">
    <name type="scientific">Puccinia sorghi</name>
    <dbReference type="NCBI Taxonomy" id="27349"/>
    <lineage>
        <taxon>Eukaryota</taxon>
        <taxon>Fungi</taxon>
        <taxon>Dikarya</taxon>
        <taxon>Basidiomycota</taxon>
        <taxon>Pucciniomycotina</taxon>
        <taxon>Pucciniomycetes</taxon>
        <taxon>Pucciniales</taxon>
        <taxon>Pucciniaceae</taxon>
        <taxon>Puccinia</taxon>
    </lineage>
</organism>
<evidence type="ECO:0000313" key="2">
    <source>
        <dbReference type="Proteomes" id="UP000037035"/>
    </source>
</evidence>
<gene>
    <name evidence="1" type="ORF">VP01_339g5</name>
</gene>
<dbReference type="AlphaFoldDB" id="A0A0L6UWM5"/>
<accession>A0A0L6UWM5</accession>
<dbReference type="Proteomes" id="UP000037035">
    <property type="component" value="Unassembled WGS sequence"/>
</dbReference>
<keyword evidence="2" id="KW-1185">Reference proteome</keyword>
<evidence type="ECO:0000313" key="1">
    <source>
        <dbReference type="EMBL" id="KNZ52923.1"/>
    </source>
</evidence>
<protein>
    <submittedName>
        <fullName evidence="1">Uncharacterized protein</fullName>
    </submittedName>
</protein>
<comment type="caution">
    <text evidence="1">The sequence shown here is derived from an EMBL/GenBank/DDBJ whole genome shotgun (WGS) entry which is preliminary data.</text>
</comment>
<dbReference type="EMBL" id="LAVV01008390">
    <property type="protein sequence ID" value="KNZ52923.1"/>
    <property type="molecule type" value="Genomic_DNA"/>
</dbReference>
<dbReference type="VEuPathDB" id="FungiDB:VP01_339g5"/>
<name>A0A0L6UWM5_9BASI</name>